<proteinExistence type="predicted"/>
<accession>A0AAN0XZG3</accession>
<gene>
    <name evidence="2" type="ORF">A6E01_19230</name>
</gene>
<feature type="transmembrane region" description="Helical" evidence="1">
    <location>
        <begin position="57"/>
        <end position="76"/>
    </location>
</feature>
<dbReference type="InterPro" id="IPR021877">
    <property type="entry name" value="DUF3487"/>
</dbReference>
<dbReference type="AlphaFoldDB" id="A0AAN0XZG3"/>
<reference evidence="2 3" key="1">
    <citation type="submission" date="2016-06" db="EMBL/GenBank/DDBJ databases">
        <title>Adaptive Radiation by Waves of Gene Transfer Leads to Fine-Scale Resource Partitioning in Marine Microbes.</title>
        <authorList>
            <person name="Hehemann J.-H."/>
            <person name="Arevalo P."/>
            <person name="Datta M.S."/>
            <person name="Yu X."/>
            <person name="Corzett C."/>
            <person name="Henschel A."/>
            <person name="Preheim S.P."/>
            <person name="Timberlake S."/>
            <person name="Alm E.J."/>
            <person name="Polz M.F."/>
        </authorList>
    </citation>
    <scope>NUCLEOTIDE SEQUENCE [LARGE SCALE GENOMIC DNA]</scope>
    <source>
        <strain evidence="2 3">FF50</strain>
        <plasmid evidence="2 3">unnamed1</plasmid>
    </source>
</reference>
<feature type="transmembrane region" description="Helical" evidence="1">
    <location>
        <begin position="21"/>
        <end position="45"/>
    </location>
</feature>
<keyword evidence="1" id="KW-0472">Membrane</keyword>
<protein>
    <recommendedName>
        <fullName evidence="4">TIGR03750 family conjugal transfer protein</fullName>
    </recommendedName>
</protein>
<sequence>MAKDEGTVNVVIDQLDFVPNAFLGFTNFEFIATICGASVAFVIPLSPLSSLILGKSIFGVIAAMALGVVFGVLAAARAETLKKGRPSYMIWSDLRRRLQIRGVLGWKAKFGFVETTAWDVLNERK</sequence>
<dbReference type="Proteomes" id="UP000092018">
    <property type="component" value="Plasmid unnamed1"/>
</dbReference>
<dbReference type="KEGG" id="vbr:A6E01_19230"/>
<evidence type="ECO:0000313" key="3">
    <source>
        <dbReference type="Proteomes" id="UP000092018"/>
    </source>
</evidence>
<geneLocation type="plasmid" evidence="2 3">
    <name>unnamed1</name>
</geneLocation>
<dbReference type="Pfam" id="PF11990">
    <property type="entry name" value="DUF3487"/>
    <property type="match status" value="1"/>
</dbReference>
<keyword evidence="1" id="KW-0812">Transmembrane</keyword>
<organism evidence="2 3">
    <name type="scientific">Vibrio breoganii</name>
    <dbReference type="NCBI Taxonomy" id="553239"/>
    <lineage>
        <taxon>Bacteria</taxon>
        <taxon>Pseudomonadati</taxon>
        <taxon>Pseudomonadota</taxon>
        <taxon>Gammaproteobacteria</taxon>
        <taxon>Vibrionales</taxon>
        <taxon>Vibrionaceae</taxon>
        <taxon>Vibrio</taxon>
    </lineage>
</organism>
<evidence type="ECO:0000256" key="1">
    <source>
        <dbReference type="SAM" id="Phobius"/>
    </source>
</evidence>
<keyword evidence="1" id="KW-1133">Transmembrane helix</keyword>
<dbReference type="RefSeq" id="WP_065211110.1">
    <property type="nucleotide sequence ID" value="NZ_CP016179.1"/>
</dbReference>
<dbReference type="EMBL" id="CP016179">
    <property type="protein sequence ID" value="ANO35348.1"/>
    <property type="molecule type" value="Genomic_DNA"/>
</dbReference>
<evidence type="ECO:0000313" key="2">
    <source>
        <dbReference type="EMBL" id="ANO35348.1"/>
    </source>
</evidence>
<name>A0AAN0XZG3_9VIBR</name>
<keyword evidence="2" id="KW-0614">Plasmid</keyword>
<evidence type="ECO:0008006" key="4">
    <source>
        <dbReference type="Google" id="ProtNLM"/>
    </source>
</evidence>